<keyword evidence="7" id="KW-0788">Thiol protease</keyword>
<dbReference type="PANTHER" id="PTHR24006:SF888">
    <property type="entry name" value="UBIQUITIN CARBOXYL-TERMINAL HYDROLASE 30"/>
    <property type="match status" value="1"/>
</dbReference>
<dbReference type="InterPro" id="IPR050164">
    <property type="entry name" value="Peptidase_C19"/>
</dbReference>
<dbReference type="AlphaFoldDB" id="A0A7S3EK18"/>
<dbReference type="GO" id="GO:0005634">
    <property type="term" value="C:nucleus"/>
    <property type="evidence" value="ECO:0007669"/>
    <property type="project" value="TreeGrafter"/>
</dbReference>
<evidence type="ECO:0000256" key="6">
    <source>
        <dbReference type="ARBA" id="ARBA00022801"/>
    </source>
</evidence>
<dbReference type="Pfam" id="PF00443">
    <property type="entry name" value="UCH"/>
    <property type="match status" value="1"/>
</dbReference>
<proteinExistence type="inferred from homology"/>
<keyword evidence="5" id="KW-0833">Ubl conjugation pathway</keyword>
<reference evidence="9" key="1">
    <citation type="submission" date="2021-01" db="EMBL/GenBank/DDBJ databases">
        <authorList>
            <person name="Corre E."/>
            <person name="Pelletier E."/>
            <person name="Niang G."/>
            <person name="Scheremetjew M."/>
            <person name="Finn R."/>
            <person name="Kale V."/>
            <person name="Holt S."/>
            <person name="Cochrane G."/>
            <person name="Meng A."/>
            <person name="Brown T."/>
            <person name="Cohen L."/>
        </authorList>
    </citation>
    <scope>NUCLEOTIDE SEQUENCE</scope>
    <source>
        <strain evidence="9">CCMP 769</strain>
    </source>
</reference>
<dbReference type="InterPro" id="IPR038765">
    <property type="entry name" value="Papain-like_cys_pep_sf"/>
</dbReference>
<dbReference type="InterPro" id="IPR001394">
    <property type="entry name" value="Peptidase_C19_UCH"/>
</dbReference>
<dbReference type="EC" id="3.4.19.12" evidence="3"/>
<evidence type="ECO:0000256" key="7">
    <source>
        <dbReference type="ARBA" id="ARBA00022807"/>
    </source>
</evidence>
<comment type="similarity">
    <text evidence="2">Belongs to the peptidase C19 family.</text>
</comment>
<dbReference type="GO" id="GO:0004843">
    <property type="term" value="F:cysteine-type deubiquitinase activity"/>
    <property type="evidence" value="ECO:0007669"/>
    <property type="project" value="UniProtKB-EC"/>
</dbReference>
<dbReference type="SUPFAM" id="SSF54001">
    <property type="entry name" value="Cysteine proteinases"/>
    <property type="match status" value="1"/>
</dbReference>
<dbReference type="Gene3D" id="3.90.70.10">
    <property type="entry name" value="Cysteine proteinases"/>
    <property type="match status" value="1"/>
</dbReference>
<evidence type="ECO:0000256" key="4">
    <source>
        <dbReference type="ARBA" id="ARBA00022670"/>
    </source>
</evidence>
<dbReference type="InterPro" id="IPR028889">
    <property type="entry name" value="USP"/>
</dbReference>
<evidence type="ECO:0000313" key="9">
    <source>
        <dbReference type="EMBL" id="CAE0059714.1"/>
    </source>
</evidence>
<protein>
    <recommendedName>
        <fullName evidence="3">ubiquitinyl hydrolase 1</fullName>
        <ecNumber evidence="3">3.4.19.12</ecNumber>
    </recommendedName>
</protein>
<keyword evidence="4" id="KW-0645">Protease</keyword>
<dbReference type="EMBL" id="HBHW01036188">
    <property type="protein sequence ID" value="CAE0059714.1"/>
    <property type="molecule type" value="Transcribed_RNA"/>
</dbReference>
<evidence type="ECO:0000256" key="5">
    <source>
        <dbReference type="ARBA" id="ARBA00022786"/>
    </source>
</evidence>
<gene>
    <name evidence="9" type="ORF">RMAR00112_LOCUS27779</name>
</gene>
<feature type="domain" description="USP" evidence="8">
    <location>
        <begin position="10"/>
        <end position="349"/>
    </location>
</feature>
<evidence type="ECO:0000259" key="8">
    <source>
        <dbReference type="PROSITE" id="PS50235"/>
    </source>
</evidence>
<evidence type="ECO:0000256" key="1">
    <source>
        <dbReference type="ARBA" id="ARBA00000707"/>
    </source>
</evidence>
<dbReference type="PANTHER" id="PTHR24006">
    <property type="entry name" value="UBIQUITIN CARBOXYL-TERMINAL HYDROLASE"/>
    <property type="match status" value="1"/>
</dbReference>
<evidence type="ECO:0000256" key="3">
    <source>
        <dbReference type="ARBA" id="ARBA00012759"/>
    </source>
</evidence>
<accession>A0A7S3EK18</accession>
<dbReference type="CDD" id="cd02257">
    <property type="entry name" value="Peptidase_C19"/>
    <property type="match status" value="1"/>
</dbReference>
<dbReference type="GO" id="GO:0016579">
    <property type="term" value="P:protein deubiquitination"/>
    <property type="evidence" value="ECO:0007669"/>
    <property type="project" value="InterPro"/>
</dbReference>
<dbReference type="PROSITE" id="PS50235">
    <property type="entry name" value="USP_3"/>
    <property type="match status" value="1"/>
</dbReference>
<keyword evidence="6" id="KW-0378">Hydrolase</keyword>
<comment type="catalytic activity">
    <reaction evidence="1">
        <text>Thiol-dependent hydrolysis of ester, thioester, amide, peptide and isopeptide bonds formed by the C-terminal Gly of ubiquitin (a 76-residue protein attached to proteins as an intracellular targeting signal).</text>
        <dbReference type="EC" id="3.4.19.12"/>
    </reaction>
</comment>
<dbReference type="GO" id="GO:0006508">
    <property type="term" value="P:proteolysis"/>
    <property type="evidence" value="ECO:0007669"/>
    <property type="project" value="UniProtKB-KW"/>
</dbReference>
<evidence type="ECO:0000256" key="2">
    <source>
        <dbReference type="ARBA" id="ARBA00009085"/>
    </source>
</evidence>
<dbReference type="GO" id="GO:0005829">
    <property type="term" value="C:cytosol"/>
    <property type="evidence" value="ECO:0007669"/>
    <property type="project" value="TreeGrafter"/>
</dbReference>
<organism evidence="9">
    <name type="scientific">Rhodosorus marinus</name>
    <dbReference type="NCBI Taxonomy" id="101924"/>
    <lineage>
        <taxon>Eukaryota</taxon>
        <taxon>Rhodophyta</taxon>
        <taxon>Stylonematophyceae</taxon>
        <taxon>Stylonematales</taxon>
        <taxon>Stylonemataceae</taxon>
        <taxon>Rhodosorus</taxon>
    </lineage>
</organism>
<name>A0A7S3EK18_9RHOD</name>
<sequence length="383" mass="42361">MTASKKVVPLGVRNIGDSCHMNAILTSLATSDSFRLYVRVVAVTCGGFAAVLNNVLRRMDGDQRGKGLVEPYDLASALRLAGYRVDFPRDADETYDKILSLLTDQMKSAAASQRAESLDLRSVRNGHGRSFKSRRYQILPSTGYLGRRLTCGVCGYSEGLKLETFNRLSFAMPPKEFDEVHLTKCLHEVTGKEELIDGIYCWTCESSTPQTLSYKIARLPQMLCVHLKRLNWSAETGAPVRDDRPAVINLKITASQLTSGHGIAEQNGVEYRLRSVVLHSEHTGRSGGHYTCLRYAGRHVEKGIVSLVQDGVDNESGVWYCVNDDSVTQSGLLEGERVKSAYMLFYEAVSETNNGSFVLRETVGFDRHEQSRLGRSAPSYGTG</sequence>